<evidence type="ECO:0000313" key="2">
    <source>
        <dbReference type="Proteomes" id="UP001326613"/>
    </source>
</evidence>
<dbReference type="EMBL" id="CP112932">
    <property type="protein sequence ID" value="WPY00898.1"/>
    <property type="molecule type" value="Genomic_DNA"/>
</dbReference>
<proteinExistence type="predicted"/>
<keyword evidence="2" id="KW-1185">Reference proteome</keyword>
<name>A0ABZ0UTD4_9RICK</name>
<protein>
    <submittedName>
        <fullName evidence="1">Uncharacterized protein</fullName>
    </submittedName>
</protein>
<gene>
    <name evidence="1" type="ORF">Trichorick_00788</name>
</gene>
<sequence>MKHHLKPISNSILDSLYTKRFLLLNHNFDVNRMELLTTTLAYDEEYEVTKLYFQKAR</sequence>
<dbReference type="Proteomes" id="UP001326613">
    <property type="component" value="Chromosome"/>
</dbReference>
<evidence type="ECO:0000313" key="1">
    <source>
        <dbReference type="EMBL" id="WPY00898.1"/>
    </source>
</evidence>
<accession>A0ABZ0UTD4</accession>
<organism evidence="1 2">
    <name type="scientific">Candidatus Trichorickettsia mobilis</name>
    <dbReference type="NCBI Taxonomy" id="1346319"/>
    <lineage>
        <taxon>Bacteria</taxon>
        <taxon>Pseudomonadati</taxon>
        <taxon>Pseudomonadota</taxon>
        <taxon>Alphaproteobacteria</taxon>
        <taxon>Rickettsiales</taxon>
        <taxon>Rickettsiaceae</taxon>
        <taxon>Rickettsieae</taxon>
        <taxon>Candidatus Trichorickettsia</taxon>
    </lineage>
</organism>
<reference evidence="1 2" key="1">
    <citation type="submission" date="2022-10" db="EMBL/GenBank/DDBJ databases">
        <title>Host association and intracellularity evolved multiple times independently in the Rickettsiales.</title>
        <authorList>
            <person name="Castelli M."/>
            <person name="Nardi T."/>
            <person name="Gammuto L."/>
            <person name="Bellinzona G."/>
            <person name="Sabaneyeva E."/>
            <person name="Potekhin A."/>
            <person name="Serra V."/>
            <person name="Petroni G."/>
            <person name="Sassera D."/>
        </authorList>
    </citation>
    <scope>NUCLEOTIDE SEQUENCE [LARGE SCALE GENOMIC DNA]</scope>
    <source>
        <strain evidence="1 2">Kr 154-4</strain>
    </source>
</reference>